<sequence length="228" mass="25675">MIQKQTVFKFLLGCFLFVHFIPLLAQTPEWSESKRKKGIQVLTRPVAGSNIEEFLGKTEVDASISQVIALLVDPQSCKNLYHQCKELTVLSGSEKKSSVYLRNGAPWPVNDRDVIMDRSFDQNDKSLTTTMRMKRLDSNAKSAPSGVTRMPAFEGYWKLTPLANGKLKIEYQAHFEPGGSVPQSVINLVLTDTPYETLLNLKSLVEQGKHKEAKYDWIKEPTVTNPSN</sequence>
<dbReference type="InterPro" id="IPR005031">
    <property type="entry name" value="COQ10_START"/>
</dbReference>
<name>A0A2N0B1V6_9LEPT</name>
<organism evidence="3 4">
    <name type="scientific">Leptospira levettii</name>
    <dbReference type="NCBI Taxonomy" id="2023178"/>
    <lineage>
        <taxon>Bacteria</taxon>
        <taxon>Pseudomonadati</taxon>
        <taxon>Spirochaetota</taxon>
        <taxon>Spirochaetia</taxon>
        <taxon>Leptospirales</taxon>
        <taxon>Leptospiraceae</taxon>
        <taxon>Leptospira</taxon>
    </lineage>
</organism>
<comment type="caution">
    <text evidence="3">The sequence shown here is derived from an EMBL/GenBank/DDBJ whole genome shotgun (WGS) entry which is preliminary data.</text>
</comment>
<evidence type="ECO:0000313" key="3">
    <source>
        <dbReference type="EMBL" id="MCW7514087.1"/>
    </source>
</evidence>
<dbReference type="RefSeq" id="WP_100725719.1">
    <property type="nucleotide sequence ID" value="NZ_JAMQPS010000001.1"/>
</dbReference>
<evidence type="ECO:0000259" key="2">
    <source>
        <dbReference type="Pfam" id="PF03364"/>
    </source>
</evidence>
<comment type="similarity">
    <text evidence="1">Belongs to the ribosome association toxin RatA family.</text>
</comment>
<dbReference type="InterPro" id="IPR028347">
    <property type="entry name" value="START_dom_prot"/>
</dbReference>
<feature type="domain" description="Coenzyme Q-binding protein COQ10 START" evidence="2">
    <location>
        <begin position="60"/>
        <end position="196"/>
    </location>
</feature>
<dbReference type="GeneID" id="93340769"/>
<dbReference type="Pfam" id="PF03364">
    <property type="entry name" value="Polyketide_cyc"/>
    <property type="match status" value="1"/>
</dbReference>
<dbReference type="Gene3D" id="3.30.530.20">
    <property type="match status" value="1"/>
</dbReference>
<evidence type="ECO:0000256" key="1">
    <source>
        <dbReference type="ARBA" id="ARBA00008918"/>
    </source>
</evidence>
<dbReference type="AlphaFoldDB" id="A0A2N0B1V6"/>
<gene>
    <name evidence="3" type="ORF">ND810_02895</name>
</gene>
<reference evidence="3" key="1">
    <citation type="submission" date="2022-06" db="EMBL/GenBank/DDBJ databases">
        <title>Leptospira isolates from biofilms formed at urban environments.</title>
        <authorList>
            <person name="Ribeiro P.S."/>
            <person name="Sousa T."/>
            <person name="Carvalho N."/>
            <person name="Aburjaile F."/>
            <person name="Neves F."/>
            <person name="Oliveira D."/>
            <person name="Blanco L."/>
            <person name="Lima J."/>
            <person name="Costa F."/>
            <person name="Brenig B."/>
            <person name="Soares S."/>
            <person name="Ramos R."/>
            <person name="Goes-Neto A."/>
            <person name="Matiuzzi M."/>
            <person name="Azevedo V."/>
            <person name="Ristow P."/>
        </authorList>
    </citation>
    <scope>NUCLEOTIDE SEQUENCE</scope>
    <source>
        <strain evidence="3">VSF7</strain>
    </source>
</reference>
<dbReference type="InterPro" id="IPR023393">
    <property type="entry name" value="START-like_dom_sf"/>
</dbReference>
<protein>
    <submittedName>
        <fullName evidence="3">START domain-containing protein</fullName>
    </submittedName>
</protein>
<dbReference type="Proteomes" id="UP001209694">
    <property type="component" value="Unassembled WGS sequence"/>
</dbReference>
<dbReference type="CDD" id="cd08876">
    <property type="entry name" value="START_1"/>
    <property type="match status" value="1"/>
</dbReference>
<accession>A0A2N0B1V6</accession>
<dbReference type="SUPFAM" id="SSF55961">
    <property type="entry name" value="Bet v1-like"/>
    <property type="match status" value="1"/>
</dbReference>
<dbReference type="PIRSF" id="PIRSF039033">
    <property type="entry name" value="START_dom"/>
    <property type="match status" value="1"/>
</dbReference>
<proteinExistence type="inferred from homology"/>
<dbReference type="EMBL" id="JAMQQD010000001">
    <property type="protein sequence ID" value="MCW7514087.1"/>
    <property type="molecule type" value="Genomic_DNA"/>
</dbReference>
<evidence type="ECO:0000313" key="4">
    <source>
        <dbReference type="Proteomes" id="UP001209694"/>
    </source>
</evidence>